<keyword evidence="2" id="KW-0808">Transferase</keyword>
<evidence type="ECO:0000313" key="5">
    <source>
        <dbReference type="EMBL" id="ATA21711.1"/>
    </source>
</evidence>
<keyword evidence="1" id="KW-0489">Methyltransferase</keyword>
<dbReference type="Pfam" id="PF22528">
    <property type="entry name" value="PRMT_C"/>
    <property type="match status" value="1"/>
</dbReference>
<accession>A0A250B6G9</accession>
<dbReference type="AlphaFoldDB" id="A0A250B6G9"/>
<dbReference type="CDD" id="cd02440">
    <property type="entry name" value="AdoMet_MTases"/>
    <property type="match status" value="1"/>
</dbReference>
<name>A0A250B6G9_9GAMM</name>
<keyword evidence="3" id="KW-0949">S-adenosyl-L-methionine</keyword>
<sequence length="327" mass="36945">MLMKDCKVCESEFRVLSSIPRWHFAMLNDNERNEKLKLAMESSDMRDKLVLDIGTGTGFLSMLAVQNGAKHVYTCEVNPYVAKKAEEIISINGYKDKITVINKLSTDLILGFDLPDRADVLISETVDCGFFGEGFAVSLTHALRELLHENALLIPSAVRLNCCLINSEDIAALNCVPDNILGFDLSSFNEFQTPGYFPVRLNTWNHKIVSNVSEIMIVDFQSNISFDKNCFIQKRATASTQVHGVLFWFNLSLAENIELSNSPENNRSHWMQAVQLFEHPVEVKENSLYHLHCFSTENGIVFKGVYPDTDDTNRSLLHTDKVSNELI</sequence>
<dbReference type="Proteomes" id="UP000217182">
    <property type="component" value="Chromosome"/>
</dbReference>
<dbReference type="Pfam" id="PF06325">
    <property type="entry name" value="PrmA"/>
    <property type="match status" value="1"/>
</dbReference>
<reference evidence="5 6" key="1">
    <citation type="submission" date="2016-01" db="EMBL/GenBank/DDBJ databases">
        <authorList>
            <person name="Oliw E.H."/>
        </authorList>
    </citation>
    <scope>NUCLEOTIDE SEQUENCE [LARGE SCALE GENOMIC DNA]</scope>
    <source>
        <strain evidence="5 6">FRB97</strain>
    </source>
</reference>
<dbReference type="InterPro" id="IPR029063">
    <property type="entry name" value="SAM-dependent_MTases_sf"/>
</dbReference>
<dbReference type="Gene3D" id="3.40.50.150">
    <property type="entry name" value="Vaccinia Virus protein VP39"/>
    <property type="match status" value="1"/>
</dbReference>
<evidence type="ECO:0000313" key="6">
    <source>
        <dbReference type="Proteomes" id="UP000217182"/>
    </source>
</evidence>
<evidence type="ECO:0000256" key="2">
    <source>
        <dbReference type="ARBA" id="ARBA00022679"/>
    </source>
</evidence>
<protein>
    <recommendedName>
        <fullName evidence="4">Protein arginine N-methyltransferase domain-containing protein</fullName>
    </recommendedName>
</protein>
<keyword evidence="6" id="KW-1185">Reference proteome</keyword>
<dbReference type="KEGG" id="gqu:AWC35_21540"/>
<dbReference type="InterPro" id="IPR055135">
    <property type="entry name" value="PRMT_dom"/>
</dbReference>
<dbReference type="InterPro" id="IPR025799">
    <property type="entry name" value="Arg_MeTrfase"/>
</dbReference>
<dbReference type="GO" id="GO:0016274">
    <property type="term" value="F:protein-arginine N-methyltransferase activity"/>
    <property type="evidence" value="ECO:0007669"/>
    <property type="project" value="InterPro"/>
</dbReference>
<feature type="domain" description="Protein arginine N-methyltransferase" evidence="4">
    <location>
        <begin position="179"/>
        <end position="287"/>
    </location>
</feature>
<dbReference type="GO" id="GO:0042054">
    <property type="term" value="F:histone methyltransferase activity"/>
    <property type="evidence" value="ECO:0007669"/>
    <property type="project" value="TreeGrafter"/>
</dbReference>
<dbReference type="GO" id="GO:0032259">
    <property type="term" value="P:methylation"/>
    <property type="evidence" value="ECO:0007669"/>
    <property type="project" value="UniProtKB-KW"/>
</dbReference>
<evidence type="ECO:0000259" key="4">
    <source>
        <dbReference type="Pfam" id="PF22528"/>
    </source>
</evidence>
<dbReference type="RefSeq" id="WP_165907055.1">
    <property type="nucleotide sequence ID" value="NZ_CP014136.1"/>
</dbReference>
<organism evidence="5 6">
    <name type="scientific">Gibbsiella quercinecans</name>
    <dbReference type="NCBI Taxonomy" id="929813"/>
    <lineage>
        <taxon>Bacteria</taxon>
        <taxon>Pseudomonadati</taxon>
        <taxon>Pseudomonadota</taxon>
        <taxon>Gammaproteobacteria</taxon>
        <taxon>Enterobacterales</taxon>
        <taxon>Yersiniaceae</taxon>
        <taxon>Gibbsiella</taxon>
    </lineage>
</organism>
<dbReference type="SUPFAM" id="SSF53335">
    <property type="entry name" value="S-adenosyl-L-methionine-dependent methyltransferases"/>
    <property type="match status" value="1"/>
</dbReference>
<dbReference type="PANTHER" id="PTHR11006:SF4">
    <property type="entry name" value="PROTEIN ARGININE N-METHYLTRANSFERASE 7"/>
    <property type="match status" value="1"/>
</dbReference>
<proteinExistence type="predicted"/>
<dbReference type="EMBL" id="CP014136">
    <property type="protein sequence ID" value="ATA21711.1"/>
    <property type="molecule type" value="Genomic_DNA"/>
</dbReference>
<dbReference type="PROSITE" id="PS51678">
    <property type="entry name" value="SAM_MT_PRMT"/>
    <property type="match status" value="1"/>
</dbReference>
<evidence type="ECO:0000256" key="3">
    <source>
        <dbReference type="ARBA" id="ARBA00022691"/>
    </source>
</evidence>
<dbReference type="Gene3D" id="2.70.160.11">
    <property type="entry name" value="Hnrnp arginine n-methyltransferase1"/>
    <property type="match status" value="1"/>
</dbReference>
<evidence type="ECO:0000256" key="1">
    <source>
        <dbReference type="ARBA" id="ARBA00022603"/>
    </source>
</evidence>
<dbReference type="PANTHER" id="PTHR11006">
    <property type="entry name" value="PROTEIN ARGININE N-METHYLTRANSFERASE"/>
    <property type="match status" value="1"/>
</dbReference>
<gene>
    <name evidence="5" type="ORF">AWC35_21540</name>
</gene>